<feature type="transmembrane region" description="Helical" evidence="11">
    <location>
        <begin position="283"/>
        <end position="304"/>
    </location>
</feature>
<evidence type="ECO:0000256" key="2">
    <source>
        <dbReference type="ARBA" id="ARBA00022448"/>
    </source>
</evidence>
<keyword evidence="8" id="KW-0325">Glycoprotein</keyword>
<keyword evidence="5" id="KW-0406">Ion transport</keyword>
<dbReference type="InterPro" id="IPR001638">
    <property type="entry name" value="Solute-binding_3/MltF_N"/>
</dbReference>
<keyword evidence="9" id="KW-1071">Ligand-gated ion channel</keyword>
<dbReference type="GO" id="GO:0015276">
    <property type="term" value="F:ligand-gated monoatomic ion channel activity"/>
    <property type="evidence" value="ECO:0007669"/>
    <property type="project" value="InterPro"/>
</dbReference>
<dbReference type="InterPro" id="IPR001320">
    <property type="entry name" value="Iontro_rcpt_C"/>
</dbReference>
<dbReference type="SUPFAM" id="SSF53850">
    <property type="entry name" value="Periplasmic binding protein-like II"/>
    <property type="match status" value="1"/>
</dbReference>
<keyword evidence="4 11" id="KW-1133">Transmembrane helix</keyword>
<gene>
    <name evidence="13" type="ORF">SASPL_112336</name>
</gene>
<dbReference type="PANTHER" id="PTHR18966">
    <property type="entry name" value="IONOTROPIC GLUTAMATE RECEPTOR"/>
    <property type="match status" value="1"/>
</dbReference>
<keyword evidence="10" id="KW-0407">Ion channel</keyword>
<keyword evidence="7" id="KW-0675">Receptor</keyword>
<reference evidence="13" key="2">
    <citation type="submission" date="2020-08" db="EMBL/GenBank/DDBJ databases">
        <title>Plant Genome Project.</title>
        <authorList>
            <person name="Zhang R.-G."/>
        </authorList>
    </citation>
    <scope>NUCLEOTIDE SEQUENCE</scope>
    <source>
        <strain evidence="13">Huo1</strain>
        <tissue evidence="13">Leaf</tissue>
    </source>
</reference>
<evidence type="ECO:0000259" key="12">
    <source>
        <dbReference type="SMART" id="SM00079"/>
    </source>
</evidence>
<evidence type="ECO:0000313" key="13">
    <source>
        <dbReference type="EMBL" id="KAG6428087.1"/>
    </source>
</evidence>
<dbReference type="Proteomes" id="UP000298416">
    <property type="component" value="Unassembled WGS sequence"/>
</dbReference>
<keyword evidence="2" id="KW-0813">Transport</keyword>
<comment type="subcellular location">
    <subcellularLocation>
        <location evidence="1">Membrane</location>
        <topology evidence="1">Multi-pass membrane protein</topology>
    </subcellularLocation>
</comment>
<evidence type="ECO:0000256" key="8">
    <source>
        <dbReference type="ARBA" id="ARBA00023180"/>
    </source>
</evidence>
<name>A0A8X9A368_SALSN</name>
<evidence type="ECO:0000256" key="10">
    <source>
        <dbReference type="ARBA" id="ARBA00023303"/>
    </source>
</evidence>
<sequence>MLKLIRMKKQEAEVDDIISKLDEEELDALVGDVTVTANRSEHVDFTFPYSESGVVIVVPINPKGRRSAWIFMKPLTYCLGLTIGAFFVYTGFGINKAFRCPPKQQVGMIFWFSFSTLVFAQGESEEQLDKICGDRVGVRGAGFDVKLHSKLDIHAYKFLTNNDILESVSLKSYSTVDQFHEALSKGSRKGGVGAIIDELPYIRLLLSKHCDKYTMISPIYPTSGFGFGWTLVLDVSQEILRLKEDKDLVRITKKWLGDEKDCPIGNGALSSSQRLSLDSFRGLFVIAGMSSTLALVVFLSRFLYENRCLLESTASIKEKLLKLATVFTWEKDESLSLGKPDS</sequence>
<evidence type="ECO:0000256" key="3">
    <source>
        <dbReference type="ARBA" id="ARBA00022692"/>
    </source>
</evidence>
<evidence type="ECO:0000256" key="5">
    <source>
        <dbReference type="ARBA" id="ARBA00023065"/>
    </source>
</evidence>
<proteinExistence type="predicted"/>
<feature type="domain" description="Ionotropic glutamate receptor C-terminal" evidence="12">
    <location>
        <begin position="1"/>
        <end position="258"/>
    </location>
</feature>
<comment type="caution">
    <text evidence="13">The sequence shown here is derived from an EMBL/GenBank/DDBJ whole genome shotgun (WGS) entry which is preliminary data.</text>
</comment>
<feature type="transmembrane region" description="Helical" evidence="11">
    <location>
        <begin position="75"/>
        <end position="92"/>
    </location>
</feature>
<evidence type="ECO:0000313" key="14">
    <source>
        <dbReference type="Proteomes" id="UP000298416"/>
    </source>
</evidence>
<reference evidence="13" key="1">
    <citation type="submission" date="2018-01" db="EMBL/GenBank/DDBJ databases">
        <authorList>
            <person name="Mao J.F."/>
        </authorList>
    </citation>
    <scope>NUCLEOTIDE SEQUENCE</scope>
    <source>
        <strain evidence="13">Huo1</strain>
        <tissue evidence="13">Leaf</tissue>
    </source>
</reference>
<evidence type="ECO:0000256" key="11">
    <source>
        <dbReference type="SAM" id="Phobius"/>
    </source>
</evidence>
<dbReference type="Gene3D" id="3.40.190.10">
    <property type="entry name" value="Periplasmic binding protein-like II"/>
    <property type="match status" value="1"/>
</dbReference>
<evidence type="ECO:0000256" key="7">
    <source>
        <dbReference type="ARBA" id="ARBA00023170"/>
    </source>
</evidence>
<dbReference type="FunFam" id="3.40.190.10:FF:000217">
    <property type="entry name" value="Glutamate receptor"/>
    <property type="match status" value="1"/>
</dbReference>
<keyword evidence="6 11" id="KW-0472">Membrane</keyword>
<evidence type="ECO:0000256" key="9">
    <source>
        <dbReference type="ARBA" id="ARBA00023286"/>
    </source>
</evidence>
<dbReference type="AlphaFoldDB" id="A0A8X9A368"/>
<accession>A0A8X9A368</accession>
<dbReference type="InterPro" id="IPR015683">
    <property type="entry name" value="Ionotropic_Glu_rcpt"/>
</dbReference>
<evidence type="ECO:0000256" key="6">
    <source>
        <dbReference type="ARBA" id="ARBA00023136"/>
    </source>
</evidence>
<evidence type="ECO:0000256" key="1">
    <source>
        <dbReference type="ARBA" id="ARBA00004141"/>
    </source>
</evidence>
<protein>
    <recommendedName>
        <fullName evidence="12">Ionotropic glutamate receptor C-terminal domain-containing protein</fullName>
    </recommendedName>
</protein>
<keyword evidence="14" id="KW-1185">Reference proteome</keyword>
<evidence type="ECO:0000256" key="4">
    <source>
        <dbReference type="ARBA" id="ARBA00022989"/>
    </source>
</evidence>
<organism evidence="13">
    <name type="scientific">Salvia splendens</name>
    <name type="common">Scarlet sage</name>
    <dbReference type="NCBI Taxonomy" id="180675"/>
    <lineage>
        <taxon>Eukaryota</taxon>
        <taxon>Viridiplantae</taxon>
        <taxon>Streptophyta</taxon>
        <taxon>Embryophyta</taxon>
        <taxon>Tracheophyta</taxon>
        <taxon>Spermatophyta</taxon>
        <taxon>Magnoliopsida</taxon>
        <taxon>eudicotyledons</taxon>
        <taxon>Gunneridae</taxon>
        <taxon>Pentapetalae</taxon>
        <taxon>asterids</taxon>
        <taxon>lamiids</taxon>
        <taxon>Lamiales</taxon>
        <taxon>Lamiaceae</taxon>
        <taxon>Nepetoideae</taxon>
        <taxon>Mentheae</taxon>
        <taxon>Salviinae</taxon>
        <taxon>Salvia</taxon>
        <taxon>Salvia subgen. Calosphace</taxon>
        <taxon>core Calosphace</taxon>
    </lineage>
</organism>
<dbReference type="EMBL" id="PNBA02000004">
    <property type="protein sequence ID" value="KAG6428087.1"/>
    <property type="molecule type" value="Genomic_DNA"/>
</dbReference>
<dbReference type="SMART" id="SM00079">
    <property type="entry name" value="PBPe"/>
    <property type="match status" value="1"/>
</dbReference>
<dbReference type="GO" id="GO:0016020">
    <property type="term" value="C:membrane"/>
    <property type="evidence" value="ECO:0007669"/>
    <property type="project" value="UniProtKB-SubCell"/>
</dbReference>
<keyword evidence="3 11" id="KW-0812">Transmembrane</keyword>
<dbReference type="Pfam" id="PF00497">
    <property type="entry name" value="SBP_bac_3"/>
    <property type="match status" value="1"/>
</dbReference>